<reference evidence="3 4" key="1">
    <citation type="submission" date="2018-09" db="EMBL/GenBank/DDBJ databases">
        <authorList>
            <person name="Tagini F."/>
        </authorList>
    </citation>
    <scope>NUCLEOTIDE SEQUENCE [LARGE SCALE GENOMIC DNA]</scope>
    <source>
        <strain evidence="2 3">MK4</strain>
        <strain evidence="1 4">MK42</strain>
    </source>
</reference>
<gene>
    <name evidence="1" type="ORF">LAUMK42_01458</name>
    <name evidence="2" type="ORF">LAUMK4_01238</name>
</gene>
<proteinExistence type="predicted"/>
<protein>
    <submittedName>
        <fullName evidence="1">Uncharacterized protein</fullName>
    </submittedName>
</protein>
<comment type="caution">
    <text evidence="1">The sequence shown here is derived from an EMBL/GenBank/DDBJ whole genome shotgun (WGS) entry which is preliminary data.</text>
</comment>
<dbReference type="Proteomes" id="UP000279331">
    <property type="component" value="Unassembled WGS sequence"/>
</dbReference>
<keyword evidence="3" id="KW-1185">Reference proteome</keyword>
<dbReference type="AlphaFoldDB" id="A0AB38UPU3"/>
<dbReference type="EMBL" id="UPHM01000022">
    <property type="protein sequence ID" value="VAZ89911.1"/>
    <property type="molecule type" value="Genomic_DNA"/>
</dbReference>
<evidence type="ECO:0000313" key="4">
    <source>
        <dbReference type="Proteomes" id="UP000279331"/>
    </source>
</evidence>
<evidence type="ECO:0000313" key="1">
    <source>
        <dbReference type="EMBL" id="VAZ82650.1"/>
    </source>
</evidence>
<name>A0AB38UPU3_9MYCO</name>
<evidence type="ECO:0000313" key="3">
    <source>
        <dbReference type="Proteomes" id="UP000271464"/>
    </source>
</evidence>
<accession>A0AB38UPU3</accession>
<organism evidence="1 4">
    <name type="scientific">Mycobacterium persicum</name>
    <dbReference type="NCBI Taxonomy" id="1487726"/>
    <lineage>
        <taxon>Bacteria</taxon>
        <taxon>Bacillati</taxon>
        <taxon>Actinomycetota</taxon>
        <taxon>Actinomycetes</taxon>
        <taxon>Mycobacteriales</taxon>
        <taxon>Mycobacteriaceae</taxon>
        <taxon>Mycobacterium</taxon>
    </lineage>
</organism>
<dbReference type="Proteomes" id="UP000271464">
    <property type="component" value="Unassembled WGS sequence"/>
</dbReference>
<sequence length="38" mass="4050">MGYPIVADTGLLTFLSFFHAYAYYGAAKSIAGDFASLV</sequence>
<evidence type="ECO:0000313" key="2">
    <source>
        <dbReference type="EMBL" id="VAZ89911.1"/>
    </source>
</evidence>
<dbReference type="EMBL" id="UPHL01000038">
    <property type="protein sequence ID" value="VAZ82650.1"/>
    <property type="molecule type" value="Genomic_DNA"/>
</dbReference>